<dbReference type="PANTHER" id="PTHR11861:SF1">
    <property type="entry name" value="MELANOCYTE PROTEIN PMEL"/>
    <property type="match status" value="1"/>
</dbReference>
<keyword evidence="5" id="KW-1185">Reference proteome</keyword>
<comment type="caution">
    <text evidence="4">The sequence shown here is derived from an EMBL/GenBank/DDBJ whole genome shotgun (WGS) entry which is preliminary data.</text>
</comment>
<sequence>MAGIPSGCGTPTAEQAAANEEAVPDENEVQAEAETDPAQVPLVVAKRQAPELTADCIVYRYGTLATSVEVVQGIESAEITQMLNVVSLETELDQNAVDVTITCQGSLPNEVCTVISDADCITPMETVCNAAAPSPDCQLILRQFFNDSGVFCINVSLTNDVSLAVASARVSVTVASTGTPAGTAATVLGVMVLACVVCLVGLMYRRFKQYQPLRDDSADSNGGRSAVTSVPLLLWNLLSRQSPGESRPLLQGRTV</sequence>
<keyword evidence="2" id="KW-0812">Transmembrane</keyword>
<evidence type="ECO:0000256" key="2">
    <source>
        <dbReference type="SAM" id="Phobius"/>
    </source>
</evidence>
<dbReference type="GO" id="GO:0032438">
    <property type="term" value="P:melanosome organization"/>
    <property type="evidence" value="ECO:0007669"/>
    <property type="project" value="TreeGrafter"/>
</dbReference>
<evidence type="ECO:0000256" key="1">
    <source>
        <dbReference type="SAM" id="MobiDB-lite"/>
    </source>
</evidence>
<feature type="compositionally biased region" description="Acidic residues" evidence="1">
    <location>
        <begin position="22"/>
        <end position="35"/>
    </location>
</feature>
<evidence type="ECO:0000313" key="5">
    <source>
        <dbReference type="Proteomes" id="UP000516260"/>
    </source>
</evidence>
<dbReference type="InterPro" id="IPR045219">
    <property type="entry name" value="PKAT"/>
</dbReference>
<name>A0A4Z2BBL2_9TELE</name>
<feature type="region of interest" description="Disordered" evidence="1">
    <location>
        <begin position="1"/>
        <end position="36"/>
    </location>
</feature>
<accession>A0A4Z2BBL2</accession>
<dbReference type="Proteomes" id="UP000516260">
    <property type="component" value="Chromosome 5"/>
</dbReference>
<dbReference type="PANTHER" id="PTHR11861">
    <property type="entry name" value="MELANOCYTE PROTEIN PMEL 17-RELATED"/>
    <property type="match status" value="1"/>
</dbReference>
<reference evidence="4 5" key="1">
    <citation type="submission" date="2019-04" db="EMBL/GenBank/DDBJ databases">
        <title>The sequence and de novo assembly of Takifugu bimaculatus genome using PacBio and Hi-C technologies.</title>
        <authorList>
            <person name="Xu P."/>
            <person name="Liu B."/>
            <person name="Zhou Z."/>
        </authorList>
    </citation>
    <scope>NUCLEOTIDE SEQUENCE [LARGE SCALE GENOMIC DNA]</scope>
    <source>
        <strain evidence="4">TB-2018</strain>
        <tissue evidence="4">Muscle</tissue>
    </source>
</reference>
<gene>
    <name evidence="4" type="ORF">fugu_005292</name>
</gene>
<dbReference type="AlphaFoldDB" id="A0A4Z2BBL2"/>
<protein>
    <recommendedName>
        <fullName evidence="3">PKAT KLD domain-containing protein</fullName>
    </recommendedName>
</protein>
<evidence type="ECO:0000313" key="4">
    <source>
        <dbReference type="EMBL" id="TNM89038.1"/>
    </source>
</evidence>
<dbReference type="InterPro" id="IPR046846">
    <property type="entry name" value="PKAT_KLD"/>
</dbReference>
<dbReference type="EMBL" id="SWLE01000018">
    <property type="protein sequence ID" value="TNM89038.1"/>
    <property type="molecule type" value="Genomic_DNA"/>
</dbReference>
<feature type="transmembrane region" description="Helical" evidence="2">
    <location>
        <begin position="181"/>
        <end position="204"/>
    </location>
</feature>
<proteinExistence type="predicted"/>
<evidence type="ECO:0000259" key="3">
    <source>
        <dbReference type="Pfam" id="PF20433"/>
    </source>
</evidence>
<feature type="domain" description="PKAT KLD" evidence="3">
    <location>
        <begin position="102"/>
        <end position="152"/>
    </location>
</feature>
<dbReference type="Pfam" id="PF20433">
    <property type="entry name" value="PKAT_KLD"/>
    <property type="match status" value="1"/>
</dbReference>
<dbReference type="GO" id="GO:0042470">
    <property type="term" value="C:melanosome"/>
    <property type="evidence" value="ECO:0007669"/>
    <property type="project" value="TreeGrafter"/>
</dbReference>
<keyword evidence="2" id="KW-1133">Transmembrane helix</keyword>
<keyword evidence="2" id="KW-0472">Membrane</keyword>
<organism evidence="4 5">
    <name type="scientific">Takifugu bimaculatus</name>
    <dbReference type="NCBI Taxonomy" id="433685"/>
    <lineage>
        <taxon>Eukaryota</taxon>
        <taxon>Metazoa</taxon>
        <taxon>Chordata</taxon>
        <taxon>Craniata</taxon>
        <taxon>Vertebrata</taxon>
        <taxon>Euteleostomi</taxon>
        <taxon>Actinopterygii</taxon>
        <taxon>Neopterygii</taxon>
        <taxon>Teleostei</taxon>
        <taxon>Neoteleostei</taxon>
        <taxon>Acanthomorphata</taxon>
        <taxon>Eupercaria</taxon>
        <taxon>Tetraodontiformes</taxon>
        <taxon>Tetradontoidea</taxon>
        <taxon>Tetraodontidae</taxon>
        <taxon>Takifugu</taxon>
    </lineage>
</organism>
<dbReference type="GO" id="GO:0005886">
    <property type="term" value="C:plasma membrane"/>
    <property type="evidence" value="ECO:0007669"/>
    <property type="project" value="TreeGrafter"/>
</dbReference>